<feature type="domain" description="ABC transmembrane type-1" evidence="8">
    <location>
        <begin position="95"/>
        <end position="303"/>
    </location>
</feature>
<gene>
    <name evidence="9" type="ORF">ACFFIA_42195</name>
</gene>
<evidence type="ECO:0000313" key="9">
    <source>
        <dbReference type="EMBL" id="MFC0534219.1"/>
    </source>
</evidence>
<comment type="subcellular location">
    <subcellularLocation>
        <location evidence="1 7">Cell membrane</location>
        <topology evidence="1 7">Multi-pass membrane protein</topology>
    </subcellularLocation>
</comment>
<evidence type="ECO:0000259" key="8">
    <source>
        <dbReference type="PROSITE" id="PS50928"/>
    </source>
</evidence>
<evidence type="ECO:0000256" key="2">
    <source>
        <dbReference type="ARBA" id="ARBA00022448"/>
    </source>
</evidence>
<keyword evidence="4 7" id="KW-0812">Transmembrane</keyword>
<feature type="transmembrane region" description="Helical" evidence="7">
    <location>
        <begin position="133"/>
        <end position="156"/>
    </location>
</feature>
<keyword evidence="5 7" id="KW-1133">Transmembrane helix</keyword>
<keyword evidence="6 7" id="KW-0472">Membrane</keyword>
<dbReference type="PANTHER" id="PTHR43163:SF6">
    <property type="entry name" value="DIPEPTIDE TRANSPORT SYSTEM PERMEASE PROTEIN DPPB-RELATED"/>
    <property type="match status" value="1"/>
</dbReference>
<evidence type="ECO:0000256" key="4">
    <source>
        <dbReference type="ARBA" id="ARBA00022692"/>
    </source>
</evidence>
<evidence type="ECO:0000256" key="6">
    <source>
        <dbReference type="ARBA" id="ARBA00023136"/>
    </source>
</evidence>
<feature type="transmembrane region" description="Helical" evidence="7">
    <location>
        <begin position="99"/>
        <end position="121"/>
    </location>
</feature>
<evidence type="ECO:0000256" key="3">
    <source>
        <dbReference type="ARBA" id="ARBA00022475"/>
    </source>
</evidence>
<dbReference type="InterPro" id="IPR035906">
    <property type="entry name" value="MetI-like_sf"/>
</dbReference>
<name>A0ABV6MHY5_9ACTN</name>
<keyword evidence="3" id="KW-1003">Cell membrane</keyword>
<feature type="transmembrane region" description="Helical" evidence="7">
    <location>
        <begin position="234"/>
        <end position="260"/>
    </location>
</feature>
<evidence type="ECO:0000256" key="5">
    <source>
        <dbReference type="ARBA" id="ARBA00022989"/>
    </source>
</evidence>
<dbReference type="Gene3D" id="1.10.3720.10">
    <property type="entry name" value="MetI-like"/>
    <property type="match status" value="1"/>
</dbReference>
<dbReference type="CDD" id="cd06261">
    <property type="entry name" value="TM_PBP2"/>
    <property type="match status" value="1"/>
</dbReference>
<proteinExistence type="inferred from homology"/>
<feature type="transmembrane region" description="Helical" evidence="7">
    <location>
        <begin position="280"/>
        <end position="306"/>
    </location>
</feature>
<evidence type="ECO:0000256" key="1">
    <source>
        <dbReference type="ARBA" id="ARBA00004651"/>
    </source>
</evidence>
<comment type="similarity">
    <text evidence="7">Belongs to the binding-protein-dependent transport system permease family.</text>
</comment>
<dbReference type="Pfam" id="PF19300">
    <property type="entry name" value="BPD_transp_1_N"/>
    <property type="match status" value="1"/>
</dbReference>
<dbReference type="InterPro" id="IPR000515">
    <property type="entry name" value="MetI-like"/>
</dbReference>
<evidence type="ECO:0000313" key="10">
    <source>
        <dbReference type="Proteomes" id="UP001589867"/>
    </source>
</evidence>
<dbReference type="SUPFAM" id="SSF161098">
    <property type="entry name" value="MetI-like"/>
    <property type="match status" value="1"/>
</dbReference>
<accession>A0ABV6MHY5</accession>
<sequence>MWRLIVRRLLMSVPLLGVVSLLTFVLTALTPGDTARTILGESYTPEGYAQLRHQLGLDRPLIAQYGDWLAGAVRGDLGISPISGLNVSDQIVSRMGTTLSLAIVTTALATVFGVALGVMSAVRGGAIGRFVDVLSLTGFALPNFWFALVLVTVFAVHLRLLPATGYVPISASASGWARSLILPVVALAVHAVAVIAKQTRDGMLETLSRDFVFSLRANGASEVSVVFRHALRNAAIPVVTVIGLLVVNLLGGVVLIEAVFAMPGLGGLAVDATLQHDVPVIQGVAVTFTVMVVLVNLLVDLTYGWLNPKVRTS</sequence>
<dbReference type="InterPro" id="IPR045621">
    <property type="entry name" value="BPD_transp_1_N"/>
</dbReference>
<evidence type="ECO:0000256" key="7">
    <source>
        <dbReference type="RuleBase" id="RU363032"/>
    </source>
</evidence>
<feature type="transmembrane region" description="Helical" evidence="7">
    <location>
        <begin position="176"/>
        <end position="196"/>
    </location>
</feature>
<keyword evidence="2 7" id="KW-0813">Transport</keyword>
<reference evidence="9 10" key="1">
    <citation type="submission" date="2024-09" db="EMBL/GenBank/DDBJ databases">
        <authorList>
            <person name="Sun Q."/>
            <person name="Mori K."/>
        </authorList>
    </citation>
    <scope>NUCLEOTIDE SEQUENCE [LARGE SCALE GENOMIC DNA]</scope>
    <source>
        <strain evidence="9 10">TBRC 3947</strain>
    </source>
</reference>
<dbReference type="RefSeq" id="WP_377262834.1">
    <property type="nucleotide sequence ID" value="NZ_JBHLUH010000105.1"/>
</dbReference>
<dbReference type="Pfam" id="PF00528">
    <property type="entry name" value="BPD_transp_1"/>
    <property type="match status" value="1"/>
</dbReference>
<dbReference type="EMBL" id="JBHLUH010000105">
    <property type="protein sequence ID" value="MFC0534219.1"/>
    <property type="molecule type" value="Genomic_DNA"/>
</dbReference>
<comment type="caution">
    <text evidence="9">The sequence shown here is derived from an EMBL/GenBank/DDBJ whole genome shotgun (WGS) entry which is preliminary data.</text>
</comment>
<dbReference type="Proteomes" id="UP001589867">
    <property type="component" value="Unassembled WGS sequence"/>
</dbReference>
<dbReference type="PANTHER" id="PTHR43163">
    <property type="entry name" value="DIPEPTIDE TRANSPORT SYSTEM PERMEASE PROTEIN DPPB-RELATED"/>
    <property type="match status" value="1"/>
</dbReference>
<dbReference type="PROSITE" id="PS50928">
    <property type="entry name" value="ABC_TM1"/>
    <property type="match status" value="1"/>
</dbReference>
<protein>
    <submittedName>
        <fullName evidence="9">ABC transporter permease</fullName>
    </submittedName>
</protein>
<organism evidence="9 10">
    <name type="scientific">Phytohabitans kaempferiae</name>
    <dbReference type="NCBI Taxonomy" id="1620943"/>
    <lineage>
        <taxon>Bacteria</taxon>
        <taxon>Bacillati</taxon>
        <taxon>Actinomycetota</taxon>
        <taxon>Actinomycetes</taxon>
        <taxon>Micromonosporales</taxon>
        <taxon>Micromonosporaceae</taxon>
    </lineage>
</organism>
<keyword evidence="10" id="KW-1185">Reference proteome</keyword>